<evidence type="ECO:0000256" key="8">
    <source>
        <dbReference type="SAM" id="Phobius"/>
    </source>
</evidence>
<evidence type="ECO:0000313" key="9">
    <source>
        <dbReference type="EMBL" id="QHC02358.1"/>
    </source>
</evidence>
<dbReference type="EMBL" id="CP047156">
    <property type="protein sequence ID" value="QHC02358.1"/>
    <property type="molecule type" value="Genomic_DNA"/>
</dbReference>
<evidence type="ECO:0000256" key="1">
    <source>
        <dbReference type="ARBA" id="ARBA00004651"/>
    </source>
</evidence>
<keyword evidence="3" id="KW-0813">Transport</keyword>
<keyword evidence="4" id="KW-1003">Cell membrane</keyword>
<dbReference type="KEGG" id="eke:EK0264_08725"/>
<evidence type="ECO:0000313" key="10">
    <source>
        <dbReference type="Proteomes" id="UP000463857"/>
    </source>
</evidence>
<proteinExistence type="inferred from homology"/>
<feature type="transmembrane region" description="Helical" evidence="8">
    <location>
        <begin position="186"/>
        <end position="207"/>
    </location>
</feature>
<dbReference type="InterPro" id="IPR037294">
    <property type="entry name" value="ABC_BtuC-like"/>
</dbReference>
<dbReference type="PANTHER" id="PTHR30472:SF24">
    <property type="entry name" value="FERRIC ENTEROBACTIN TRANSPORT SYSTEM PERMEASE PROTEIN FEPG"/>
    <property type="match status" value="1"/>
</dbReference>
<reference evidence="9 10" key="1">
    <citation type="journal article" date="2018" name="Int. J. Syst. Evol. Microbiol.">
        <title>Epidermidibacterium keratini gen. nov., sp. nov., a member of the family Sporichthyaceae, isolated from keratin epidermis.</title>
        <authorList>
            <person name="Lee D.G."/>
            <person name="Trujillo M.E."/>
            <person name="Kang S."/>
            <person name="Nam J.J."/>
            <person name="Kim Y.J."/>
        </authorList>
    </citation>
    <scope>NUCLEOTIDE SEQUENCE [LARGE SCALE GENOMIC DNA]</scope>
    <source>
        <strain evidence="9 10">EPI-7</strain>
    </source>
</reference>
<dbReference type="InterPro" id="IPR000522">
    <property type="entry name" value="ABC_transptr_permease_BtuC"/>
</dbReference>
<gene>
    <name evidence="9" type="ORF">EK0264_08725</name>
</gene>
<dbReference type="OrthoDB" id="4455417at2"/>
<dbReference type="GO" id="GO:0005886">
    <property type="term" value="C:plasma membrane"/>
    <property type="evidence" value="ECO:0007669"/>
    <property type="project" value="UniProtKB-SubCell"/>
</dbReference>
<organism evidence="9 10">
    <name type="scientific">Epidermidibacterium keratini</name>
    <dbReference type="NCBI Taxonomy" id="1891644"/>
    <lineage>
        <taxon>Bacteria</taxon>
        <taxon>Bacillati</taxon>
        <taxon>Actinomycetota</taxon>
        <taxon>Actinomycetes</taxon>
        <taxon>Sporichthyales</taxon>
        <taxon>Sporichthyaceae</taxon>
        <taxon>Epidermidibacterium</taxon>
    </lineage>
</organism>
<evidence type="ECO:0000256" key="7">
    <source>
        <dbReference type="ARBA" id="ARBA00023136"/>
    </source>
</evidence>
<keyword evidence="6 8" id="KW-1133">Transmembrane helix</keyword>
<dbReference type="CDD" id="cd06550">
    <property type="entry name" value="TM_ABC_iron-siderophores_like"/>
    <property type="match status" value="1"/>
</dbReference>
<feature type="transmembrane region" description="Helical" evidence="8">
    <location>
        <begin position="95"/>
        <end position="128"/>
    </location>
</feature>
<feature type="transmembrane region" description="Helical" evidence="8">
    <location>
        <begin position="140"/>
        <end position="159"/>
    </location>
</feature>
<dbReference type="Pfam" id="PF01032">
    <property type="entry name" value="FecCD"/>
    <property type="match status" value="1"/>
</dbReference>
<dbReference type="Gene3D" id="1.10.3470.10">
    <property type="entry name" value="ABC transporter involved in vitamin B12 uptake, BtuC"/>
    <property type="match status" value="1"/>
</dbReference>
<dbReference type="Proteomes" id="UP000463857">
    <property type="component" value="Chromosome"/>
</dbReference>
<protein>
    <submittedName>
        <fullName evidence="9">Iron chelate uptake ABC transporter family permease subunit</fullName>
    </submittedName>
</protein>
<dbReference type="GO" id="GO:0033214">
    <property type="term" value="P:siderophore-iron import into cell"/>
    <property type="evidence" value="ECO:0007669"/>
    <property type="project" value="TreeGrafter"/>
</dbReference>
<keyword evidence="5 8" id="KW-0812">Transmembrane</keyword>
<sequence length="324" mass="32845">MRLWVGVLVVAVVCAAAANVLLGRYTVTIPDFLAIVGGERIPGATFIVMQDKLPRTITGVLVGLCFGAAGALLQRLLRNPLASPDIIGISQGASAFAVAGIVFFGATGLAVSGLAFLGALAVIAIGYAVTRTQRLAGTQFILVGLALAAGGHALISWLLSRTDIRTAADSVRWLAGSLNNATWQRIVILLLCAAVLLPLTVLAARALKPLELGDDTAQSLGSAAVRSRLLVVVTAGALCAAATAIVGPLAFVAFLAGPIARRLVPGAAVGTAALVGALLVVLADFAAANFFGDHVVPVGVITGALGAPFLILTLITANPNRKAR</sequence>
<evidence type="ECO:0000256" key="5">
    <source>
        <dbReference type="ARBA" id="ARBA00022692"/>
    </source>
</evidence>
<keyword evidence="10" id="KW-1185">Reference proteome</keyword>
<keyword evidence="7 8" id="KW-0472">Membrane</keyword>
<comment type="subcellular location">
    <subcellularLocation>
        <location evidence="1">Cell membrane</location>
        <topology evidence="1">Multi-pass membrane protein</topology>
    </subcellularLocation>
</comment>
<evidence type="ECO:0000256" key="2">
    <source>
        <dbReference type="ARBA" id="ARBA00007935"/>
    </source>
</evidence>
<dbReference type="AlphaFoldDB" id="A0A7L4YTF7"/>
<evidence type="ECO:0000256" key="3">
    <source>
        <dbReference type="ARBA" id="ARBA00022448"/>
    </source>
</evidence>
<feature type="transmembrane region" description="Helical" evidence="8">
    <location>
        <begin position="56"/>
        <end position="74"/>
    </location>
</feature>
<name>A0A7L4YTF7_9ACTN</name>
<dbReference type="InParanoid" id="A0A7L4YTF7"/>
<evidence type="ECO:0000256" key="4">
    <source>
        <dbReference type="ARBA" id="ARBA00022475"/>
    </source>
</evidence>
<evidence type="ECO:0000256" key="6">
    <source>
        <dbReference type="ARBA" id="ARBA00022989"/>
    </source>
</evidence>
<feature type="transmembrane region" description="Helical" evidence="8">
    <location>
        <begin position="295"/>
        <end position="317"/>
    </location>
</feature>
<accession>A0A7L4YTF7</accession>
<dbReference type="PANTHER" id="PTHR30472">
    <property type="entry name" value="FERRIC ENTEROBACTIN TRANSPORT SYSTEM PERMEASE PROTEIN"/>
    <property type="match status" value="1"/>
</dbReference>
<feature type="transmembrane region" description="Helical" evidence="8">
    <location>
        <begin position="263"/>
        <end position="283"/>
    </location>
</feature>
<dbReference type="GO" id="GO:0022857">
    <property type="term" value="F:transmembrane transporter activity"/>
    <property type="evidence" value="ECO:0007669"/>
    <property type="project" value="InterPro"/>
</dbReference>
<feature type="transmembrane region" description="Helical" evidence="8">
    <location>
        <begin position="227"/>
        <end position="256"/>
    </location>
</feature>
<comment type="similarity">
    <text evidence="2">Belongs to the binding-protein-dependent transport system permease family. FecCD subfamily.</text>
</comment>
<dbReference type="SUPFAM" id="SSF81345">
    <property type="entry name" value="ABC transporter involved in vitamin B12 uptake, BtuC"/>
    <property type="match status" value="1"/>
</dbReference>